<reference evidence="1" key="1">
    <citation type="submission" date="2017-12" db="EMBL/GenBank/DDBJ databases">
        <title>Sequencing the genomes of 1000 Actinobacteria strains.</title>
        <authorList>
            <person name="Klenk H.-P."/>
        </authorList>
    </citation>
    <scope>NUCLEOTIDE SEQUENCE [LARGE SCALE GENOMIC DNA]</scope>
    <source>
        <strain evidence="1">DSM 44228</strain>
    </source>
</reference>
<dbReference type="AlphaFoldDB" id="A0A2N3XPH8"/>
<evidence type="ECO:0008006" key="3">
    <source>
        <dbReference type="Google" id="ProtNLM"/>
    </source>
</evidence>
<dbReference type="STRING" id="994479.GCA_000194155_07711"/>
<dbReference type="Proteomes" id="UP000233786">
    <property type="component" value="Unassembled WGS sequence"/>
</dbReference>
<organism evidence="1 2">
    <name type="scientific">Saccharopolyspora spinosa</name>
    <dbReference type="NCBI Taxonomy" id="60894"/>
    <lineage>
        <taxon>Bacteria</taxon>
        <taxon>Bacillati</taxon>
        <taxon>Actinomycetota</taxon>
        <taxon>Actinomycetes</taxon>
        <taxon>Pseudonocardiales</taxon>
        <taxon>Pseudonocardiaceae</taxon>
        <taxon>Saccharopolyspora</taxon>
    </lineage>
</organism>
<sequence>MREWPLWYDAMTDEGRRRALRSRWRTASLTAGWPFPSDWASDAVDAVCSAVVAEEDLADPLADLGASRAEAGVGLAGTLQDLAALHAVSDGEHDGLVSADPDAVPTAMVRATALGWSDVVARMSVGREVEDPLTGLTTAGYLRTRLHEVYRAARVAGRAAGDGHALVTVSLAVNADDYPRMMAMVLIADALRTVFDGGETTSLLRSATAVVLASRDRLLQARCLQARWTIQHRLAADPALHGCGPLLLREELLPDDHDQACELLASL</sequence>
<accession>A0A2N3XPH8</accession>
<proteinExistence type="predicted"/>
<protein>
    <recommendedName>
        <fullName evidence="3">GGDEF domain-containing protein</fullName>
    </recommendedName>
</protein>
<comment type="caution">
    <text evidence="1">The sequence shown here is derived from an EMBL/GenBank/DDBJ whole genome shotgun (WGS) entry which is preliminary data.</text>
</comment>
<dbReference type="EMBL" id="PJNB01000001">
    <property type="protein sequence ID" value="PKW12586.1"/>
    <property type="molecule type" value="Genomic_DNA"/>
</dbReference>
<name>A0A2N3XPH8_SACSN</name>
<gene>
    <name evidence="1" type="ORF">A8926_0049</name>
</gene>
<evidence type="ECO:0000313" key="2">
    <source>
        <dbReference type="Proteomes" id="UP000233786"/>
    </source>
</evidence>
<keyword evidence="2" id="KW-1185">Reference proteome</keyword>
<dbReference type="RefSeq" id="WP_010315646.1">
    <property type="nucleotide sequence ID" value="NZ_CP061007.1"/>
</dbReference>
<evidence type="ECO:0000313" key="1">
    <source>
        <dbReference type="EMBL" id="PKW12586.1"/>
    </source>
</evidence>